<feature type="compositionally biased region" description="Acidic residues" evidence="1">
    <location>
        <begin position="370"/>
        <end position="381"/>
    </location>
</feature>
<organism evidence="2">
    <name type="scientific">Helicotheca tamesis</name>
    <dbReference type="NCBI Taxonomy" id="374047"/>
    <lineage>
        <taxon>Eukaryota</taxon>
        <taxon>Sar</taxon>
        <taxon>Stramenopiles</taxon>
        <taxon>Ochrophyta</taxon>
        <taxon>Bacillariophyta</taxon>
        <taxon>Mediophyceae</taxon>
        <taxon>Lithodesmiophycidae</taxon>
        <taxon>Lithodesmiales</taxon>
        <taxon>Lithodesmiaceae</taxon>
        <taxon>Helicotheca</taxon>
    </lineage>
</organism>
<feature type="region of interest" description="Disordered" evidence="1">
    <location>
        <begin position="141"/>
        <end position="218"/>
    </location>
</feature>
<protein>
    <recommendedName>
        <fullName evidence="3">Ubiquitin-like domain-containing protein</fullName>
    </recommendedName>
</protein>
<evidence type="ECO:0008006" key="3">
    <source>
        <dbReference type="Google" id="ProtNLM"/>
    </source>
</evidence>
<feature type="region of interest" description="Disordered" evidence="1">
    <location>
        <begin position="1"/>
        <end position="21"/>
    </location>
</feature>
<feature type="compositionally biased region" description="Acidic residues" evidence="1">
    <location>
        <begin position="143"/>
        <end position="210"/>
    </location>
</feature>
<gene>
    <name evidence="2" type="ORF">HTAM1171_LOCUS8948</name>
</gene>
<evidence type="ECO:0000313" key="2">
    <source>
        <dbReference type="EMBL" id="CAD9506191.1"/>
    </source>
</evidence>
<feature type="compositionally biased region" description="Acidic residues" evidence="1">
    <location>
        <begin position="595"/>
        <end position="629"/>
    </location>
</feature>
<dbReference type="EMBL" id="HBGV01014580">
    <property type="protein sequence ID" value="CAD9506191.1"/>
    <property type="molecule type" value="Transcribed_RNA"/>
</dbReference>
<feature type="region of interest" description="Disordered" evidence="1">
    <location>
        <begin position="431"/>
        <end position="454"/>
    </location>
</feature>
<feature type="compositionally biased region" description="Polar residues" evidence="1">
    <location>
        <begin position="359"/>
        <end position="369"/>
    </location>
</feature>
<dbReference type="Gene3D" id="3.10.20.90">
    <property type="entry name" value="Phosphatidylinositol 3-kinase Catalytic Subunit, Chain A, domain 1"/>
    <property type="match status" value="1"/>
</dbReference>
<dbReference type="AlphaFoldDB" id="A0A7S2I1A2"/>
<proteinExistence type="predicted"/>
<dbReference type="PANTHER" id="PTHR35711">
    <property type="entry name" value="EXPRESSED PROTEIN"/>
    <property type="match status" value="1"/>
</dbReference>
<reference evidence="2" key="1">
    <citation type="submission" date="2021-01" db="EMBL/GenBank/DDBJ databases">
        <authorList>
            <person name="Corre E."/>
            <person name="Pelletier E."/>
            <person name="Niang G."/>
            <person name="Scheremetjew M."/>
            <person name="Finn R."/>
            <person name="Kale V."/>
            <person name="Holt S."/>
            <person name="Cochrane G."/>
            <person name="Meng A."/>
            <person name="Brown T."/>
            <person name="Cohen L."/>
        </authorList>
    </citation>
    <scope>NUCLEOTIDE SEQUENCE</scope>
    <source>
        <strain evidence="2">CCMP826</strain>
    </source>
</reference>
<accession>A0A7S2I1A2</accession>
<feature type="region of interest" description="Disordered" evidence="1">
    <location>
        <begin position="245"/>
        <end position="264"/>
    </location>
</feature>
<dbReference type="PANTHER" id="PTHR35711:SF1">
    <property type="entry name" value="ECTODERMAL, ISOFORM F"/>
    <property type="match status" value="1"/>
</dbReference>
<evidence type="ECO:0000256" key="1">
    <source>
        <dbReference type="SAM" id="MobiDB-lite"/>
    </source>
</evidence>
<sequence>MIATTITTPPPPPSSSHDQIHDSNLFQSKMKHSKKKRKPKMSPAKNIRLKTMTMSITMLLCMSFPIMVYSNNASPALSGLQLHRSLSSSDSIDMNISVLSSRRRNVPSLLKQSPSSSSSPSPLPVAFSLQRSMLLTLRGGDTEISDDEGEDDEAVVDIDEDKEESEDDSDDEDSDDEESEDESEEESEEEEDEMEDSDDEESEEEEEEDVASTPLSSSPVKVIIRTGLKSSLLDQSIELTCSRKRDVASLKTSVSRQMRGRPPPSTLTLLHHNRALSDDELVDELAPDEDDDDEDYADDDDDDMVKLHLMLDNVPPIDPKFATELPERMNKMSDSDLLDAYVTNVIAMQRNNAQLLKTSLQSSSVSGANQDDDDEDDENEKEESTSSSSSSSTTMLPDSVSMRMDAMTMRERMMDSFPQDVVQRLMDQKEGNLDETSDTEGQQQLGSGGVHDASLAESIKRKGRKSNMAIKGGATMNVKRTLQRNLNINWPDTIRNFFLFLFFGYFGGRNTASRTLMLLCAPMCFIIQARPVKIALKQLFYAIGKPPSIFLSLLPAPQQTIMSLDYTHALIDIYGEETATAAAEAMGISLKMDNDGSDVDDDNEDDFMESDDDDDDDFDSDEYDDDDDY</sequence>
<feature type="region of interest" description="Disordered" evidence="1">
    <location>
        <begin position="359"/>
        <end position="400"/>
    </location>
</feature>
<name>A0A7S2I1A2_9STRA</name>
<feature type="compositionally biased region" description="Low complexity" evidence="1">
    <location>
        <begin position="385"/>
        <end position="394"/>
    </location>
</feature>
<feature type="region of interest" description="Disordered" evidence="1">
    <location>
        <begin position="593"/>
        <end position="629"/>
    </location>
</feature>